<keyword evidence="5 8" id="KW-1133">Transmembrane helix</keyword>
<dbReference type="SUPFAM" id="SSF53649">
    <property type="entry name" value="Alkaline phosphatase-like"/>
    <property type="match status" value="1"/>
</dbReference>
<gene>
    <name evidence="10" type="ORF">DWX94_05300</name>
</gene>
<dbReference type="Proteomes" id="UP000283295">
    <property type="component" value="Unassembled WGS sequence"/>
</dbReference>
<comment type="subcellular location">
    <subcellularLocation>
        <location evidence="1">Cell membrane</location>
        <topology evidence="1">Multi-pass membrane protein</topology>
    </subcellularLocation>
</comment>
<feature type="region of interest" description="Disordered" evidence="7">
    <location>
        <begin position="595"/>
        <end position="617"/>
    </location>
</feature>
<evidence type="ECO:0000259" key="9">
    <source>
        <dbReference type="Pfam" id="PF00884"/>
    </source>
</evidence>
<dbReference type="AlphaFoldDB" id="A0A412IT50"/>
<sequence>MKERLKNFHHSAVFICLILAIVLDVVLEALGRHSLFKAVEYVWNQPLIFLYNCSIIFFTLTLSLLMRKRIFGYCVISFAWLILGITNCIVLGFRITPFSAIDMLMARNTITIIDKYFDVWQIVLIAALLFVALAGVIILFIKSPTVTGNIYRTRTTVFIVATFFCVMLFTKIALNAQTISDNFANLATAYNNYGFVYCFSNSVVDVGIGQPSDYSEDKMLEIKDDLDSVGTTDSTLGKDKPNVIFVQLESFMDPSYVKYLTFNENPIPNFTKLKEECTSGFLTMPAIGAGTANSEFEVLSGFNVAYFGAGEYPYKTILGKQTIETMATQLKLDGYSTHAMHNHDGTFYDRYKVYKNMGFDTFTPMEYMYNLHLTQKNWEKDDVLTGEIMKTLTFTTSRDFIFTVSVQGHGRYPSELDEENYSYPIKVAGTGDEALDTQWTYYCNQLHEMDEFIGQLIERLKLFNEPVVLVMYGDHLPGFELTDDDVENGNLYQTEYFVWSNMDNFPVEDEDLAAYQLSTKVFDMLGFEKSYVQKFQSKYKPGDENYDDELENIEYDMLYGKRYMYPDGWPYEPTNMRYGIEKISISHVEKGVYLPPADETETGQTTGEQESTEISAGAQADTVEQLQGYYIHGRNFNECTFVWLDDAFLSETIYIDRNTLFLPRNQAFDAGQEISIAQVGDDSIDFGVEDTYVYPGDPADPDVIETNVGTESVISTTEK</sequence>
<dbReference type="PANTHER" id="PTHR47371">
    <property type="entry name" value="LIPOTEICHOIC ACID SYNTHASE"/>
    <property type="match status" value="1"/>
</dbReference>
<accession>A0A412IT50</accession>
<feature type="domain" description="Sulfatase N-terminal" evidence="9">
    <location>
        <begin position="241"/>
        <end position="523"/>
    </location>
</feature>
<feature type="transmembrane region" description="Helical" evidence="8">
    <location>
        <begin position="153"/>
        <end position="174"/>
    </location>
</feature>
<evidence type="ECO:0000256" key="4">
    <source>
        <dbReference type="ARBA" id="ARBA00022692"/>
    </source>
</evidence>
<evidence type="ECO:0000313" key="11">
    <source>
        <dbReference type="Proteomes" id="UP000283295"/>
    </source>
</evidence>
<dbReference type="Gene3D" id="3.40.720.10">
    <property type="entry name" value="Alkaline Phosphatase, subunit A"/>
    <property type="match status" value="1"/>
</dbReference>
<dbReference type="CDD" id="cd16015">
    <property type="entry name" value="LTA_synthase"/>
    <property type="match status" value="1"/>
</dbReference>
<dbReference type="GO" id="GO:0005886">
    <property type="term" value="C:plasma membrane"/>
    <property type="evidence" value="ECO:0007669"/>
    <property type="project" value="UniProtKB-SubCell"/>
</dbReference>
<feature type="transmembrane region" description="Helical" evidence="8">
    <location>
        <begin position="12"/>
        <end position="31"/>
    </location>
</feature>
<evidence type="ECO:0000256" key="1">
    <source>
        <dbReference type="ARBA" id="ARBA00004651"/>
    </source>
</evidence>
<evidence type="ECO:0000256" key="8">
    <source>
        <dbReference type="SAM" id="Phobius"/>
    </source>
</evidence>
<keyword evidence="3" id="KW-1003">Cell membrane</keyword>
<dbReference type="Pfam" id="PF00884">
    <property type="entry name" value="Sulfatase"/>
    <property type="match status" value="1"/>
</dbReference>
<keyword evidence="6 8" id="KW-0472">Membrane</keyword>
<evidence type="ECO:0000256" key="3">
    <source>
        <dbReference type="ARBA" id="ARBA00022475"/>
    </source>
</evidence>
<proteinExistence type="predicted"/>
<comment type="pathway">
    <text evidence="2">Cell wall biogenesis; lipoteichoic acid biosynthesis.</text>
</comment>
<feature type="transmembrane region" description="Helical" evidence="8">
    <location>
        <begin position="70"/>
        <end position="95"/>
    </location>
</feature>
<feature type="transmembrane region" description="Helical" evidence="8">
    <location>
        <begin position="119"/>
        <end position="141"/>
    </location>
</feature>
<dbReference type="InterPro" id="IPR000917">
    <property type="entry name" value="Sulfatase_N"/>
</dbReference>
<dbReference type="OrthoDB" id="243547at2"/>
<dbReference type="InterPro" id="IPR050448">
    <property type="entry name" value="OpgB/LTA_synthase_biosynth"/>
</dbReference>
<comment type="caution">
    <text evidence="10">The sequence shown here is derived from an EMBL/GenBank/DDBJ whole genome shotgun (WGS) entry which is preliminary data.</text>
</comment>
<protein>
    <submittedName>
        <fullName evidence="10">LTA synthase family protein</fullName>
    </submittedName>
</protein>
<dbReference type="PANTHER" id="PTHR47371:SF3">
    <property type="entry name" value="PHOSPHOGLYCEROL TRANSFERASE I"/>
    <property type="match status" value="1"/>
</dbReference>
<feature type="transmembrane region" description="Helical" evidence="8">
    <location>
        <begin position="43"/>
        <end position="65"/>
    </location>
</feature>
<feature type="compositionally biased region" description="Low complexity" evidence="7">
    <location>
        <begin position="602"/>
        <end position="613"/>
    </location>
</feature>
<evidence type="ECO:0000256" key="2">
    <source>
        <dbReference type="ARBA" id="ARBA00004936"/>
    </source>
</evidence>
<evidence type="ECO:0000313" key="10">
    <source>
        <dbReference type="EMBL" id="RGS43287.1"/>
    </source>
</evidence>
<keyword evidence="4 8" id="KW-0812">Transmembrane</keyword>
<dbReference type="EMBL" id="QRVK01000008">
    <property type="protein sequence ID" value="RGS43287.1"/>
    <property type="molecule type" value="Genomic_DNA"/>
</dbReference>
<reference evidence="10 11" key="1">
    <citation type="submission" date="2018-08" db="EMBL/GenBank/DDBJ databases">
        <title>A genome reference for cultivated species of the human gut microbiota.</title>
        <authorList>
            <person name="Zou Y."/>
            <person name="Xue W."/>
            <person name="Luo G."/>
        </authorList>
    </citation>
    <scope>NUCLEOTIDE SEQUENCE [LARGE SCALE GENOMIC DNA]</scope>
    <source>
        <strain evidence="10 11">AF22-21</strain>
    </source>
</reference>
<dbReference type="InterPro" id="IPR017850">
    <property type="entry name" value="Alkaline_phosphatase_core_sf"/>
</dbReference>
<evidence type="ECO:0000256" key="7">
    <source>
        <dbReference type="SAM" id="MobiDB-lite"/>
    </source>
</evidence>
<evidence type="ECO:0000256" key="6">
    <source>
        <dbReference type="ARBA" id="ARBA00023136"/>
    </source>
</evidence>
<evidence type="ECO:0000256" key="5">
    <source>
        <dbReference type="ARBA" id="ARBA00022989"/>
    </source>
</evidence>
<organism evidence="10 11">
    <name type="scientific">Coprococcus eutactus</name>
    <dbReference type="NCBI Taxonomy" id="33043"/>
    <lineage>
        <taxon>Bacteria</taxon>
        <taxon>Bacillati</taxon>
        <taxon>Bacillota</taxon>
        <taxon>Clostridia</taxon>
        <taxon>Lachnospirales</taxon>
        <taxon>Lachnospiraceae</taxon>
        <taxon>Coprococcus</taxon>
    </lineage>
</organism>
<name>A0A412IT50_9FIRM</name>